<reference evidence="2" key="1">
    <citation type="journal article" date="2022" name="bioRxiv">
        <title>Sequencing and chromosome-scale assembly of the giantPleurodeles waltlgenome.</title>
        <authorList>
            <person name="Brown T."/>
            <person name="Elewa A."/>
            <person name="Iarovenko S."/>
            <person name="Subramanian E."/>
            <person name="Araus A.J."/>
            <person name="Petzold A."/>
            <person name="Susuki M."/>
            <person name="Suzuki K.-i.T."/>
            <person name="Hayashi T."/>
            <person name="Toyoda A."/>
            <person name="Oliveira C."/>
            <person name="Osipova E."/>
            <person name="Leigh N.D."/>
            <person name="Simon A."/>
            <person name="Yun M.H."/>
        </authorList>
    </citation>
    <scope>NUCLEOTIDE SEQUENCE</scope>
    <source>
        <strain evidence="2">20211129_DDA</strain>
        <tissue evidence="2">Liver</tissue>
    </source>
</reference>
<comment type="caution">
    <text evidence="2">The sequence shown here is derived from an EMBL/GenBank/DDBJ whole genome shotgun (WGS) entry which is preliminary data.</text>
</comment>
<sequence length="97" mass="10281">MVLGRRDSGVRLLGPMRLDFREDGGVAPCCGEVSKDAVRLRHRSAVRAARGGPYLARRRAALRSGPTECPAEERPTAVGEGPAQENTAPGADVQRSG</sequence>
<name>A0AAV7MCY9_PLEWA</name>
<protein>
    <submittedName>
        <fullName evidence="2">Uncharacterized protein</fullName>
    </submittedName>
</protein>
<dbReference type="Proteomes" id="UP001066276">
    <property type="component" value="Chromosome 10"/>
</dbReference>
<evidence type="ECO:0000313" key="3">
    <source>
        <dbReference type="Proteomes" id="UP001066276"/>
    </source>
</evidence>
<feature type="region of interest" description="Disordered" evidence="1">
    <location>
        <begin position="62"/>
        <end position="97"/>
    </location>
</feature>
<organism evidence="2 3">
    <name type="scientific">Pleurodeles waltl</name>
    <name type="common">Iberian ribbed newt</name>
    <dbReference type="NCBI Taxonomy" id="8319"/>
    <lineage>
        <taxon>Eukaryota</taxon>
        <taxon>Metazoa</taxon>
        <taxon>Chordata</taxon>
        <taxon>Craniata</taxon>
        <taxon>Vertebrata</taxon>
        <taxon>Euteleostomi</taxon>
        <taxon>Amphibia</taxon>
        <taxon>Batrachia</taxon>
        <taxon>Caudata</taxon>
        <taxon>Salamandroidea</taxon>
        <taxon>Salamandridae</taxon>
        <taxon>Pleurodelinae</taxon>
        <taxon>Pleurodeles</taxon>
    </lineage>
</organism>
<dbReference type="AlphaFoldDB" id="A0AAV7MCY9"/>
<gene>
    <name evidence="2" type="ORF">NDU88_006691</name>
</gene>
<evidence type="ECO:0000256" key="1">
    <source>
        <dbReference type="SAM" id="MobiDB-lite"/>
    </source>
</evidence>
<accession>A0AAV7MCY9</accession>
<proteinExistence type="predicted"/>
<keyword evidence="3" id="KW-1185">Reference proteome</keyword>
<evidence type="ECO:0000313" key="2">
    <source>
        <dbReference type="EMBL" id="KAJ1101625.1"/>
    </source>
</evidence>
<dbReference type="EMBL" id="JANPWB010000014">
    <property type="protein sequence ID" value="KAJ1101625.1"/>
    <property type="molecule type" value="Genomic_DNA"/>
</dbReference>